<feature type="compositionally biased region" description="Polar residues" evidence="3">
    <location>
        <begin position="483"/>
        <end position="497"/>
    </location>
</feature>
<dbReference type="GO" id="GO:2000601">
    <property type="term" value="P:positive regulation of Arp2/3 complex-mediated actin nucleation"/>
    <property type="evidence" value="ECO:0007669"/>
    <property type="project" value="TreeGrafter"/>
</dbReference>
<evidence type="ECO:0000256" key="1">
    <source>
        <dbReference type="ARBA" id="ARBA00006993"/>
    </source>
</evidence>
<dbReference type="Gene3D" id="1.20.5.340">
    <property type="match status" value="1"/>
</dbReference>
<feature type="compositionally biased region" description="Polar residues" evidence="3">
    <location>
        <begin position="740"/>
        <end position="752"/>
    </location>
</feature>
<comment type="subcellular location">
    <subcellularLocation>
        <location evidence="2">Cytoplasm</location>
        <location evidence="2">Cytoskeleton</location>
    </subcellularLocation>
</comment>
<sequence>MPLVRVQVRNEYGLGLPELYKEANREDPKAVLDGVAVSGLVGILRQLGDLAEFAAEVFHGLQEQAMTTASRSHKLMVRVKHIEAALPLLEKAIMAQRSHLHFAYTAGSDWHAHIQNEQNHFIYSDLPRFIMDSYEECRDPPRLHLLDKFDTGGPGSCLKRYSDPTFFKRASASPDDAKAEEVPRDKKVHRSKKKRAWQRNAEVSHGASISNRSGRMQFVSLNVDEQISPAETGSTFDIALKSYLGDKSNSFDSRAGSANMEYVLDASYSMKPEEHEPKEMSSSKVNMQHNNALDSVFVDEQSGIVGEDSSCSLSQEQTRPNSSSATWDEKTEIVECESQQYDHEETLEMFPTNFDLDAQEREVVNVRIIDQMDLQFHNENTPISIFGGNQLDDIESEPDTYMDALNTIESESETDIDCQTKQEVKQHSNFNEEGIEDRTHGPKTHYLDCHPSNSESQTAAYNVSNKGTSWDKPDPVSLESYAHEQSPQMDGKSSTPGDTPDMNFCGNANILDCSQLDSVISNISSSGSGGMENSTADEQPPQVAAKSSTPGDTPGISLYGDANNLDGSEMDSVVNITSYVGSRETNPLAPTSDKIIITSCKSQKSPTELSGDHSVTFWTNGGLLGLEPSKPPDFSILNAVSQDSVTRSKEDTIGHSSQSNIFKGNEHAGKPDMSAKCFGSIEQDPSSKGSTSCHNDQEDGISIKKPSGIFSPADLDVKLEKSSDSLHSNKFSHAPRHGLNESSVATPGTKQPANPDVKAISTEASQEVGENAPQLYGLSCGTLVNGFRRKVSLIQDENSDIASSLKTGVFEQKSRDRSVVYQTYSETTCKEYFENGPAVYSPSSSPPLEHMKISFQPINGFETSKLTLKFPNRNHCHESTRDMFPSFQLVPQPAILPHDVGSDSEDDTFCRSSPYMSDDCLSHHSESNSEQWESSETPQGKDHELYDALCRISSSDSVSSSLELEETPQGSIRIDSGIQDPFAENVVDRSHSGPLLDLPSFDALNPLFKQEIKNNSDAKDLQELHFPKEPMSLPPPLPPLQWRVMKSHSDVAGDKQDAVSETLNHAFDMKLPGSDISLQPKPSPVKQQQNIEDATAFTLKSKQPDQHKLNGRKEANQAADGKGMDEKEDFLHQIRTKSFSLRRTVTARPTFTSGPASNDKVTAILEKANAIRQAVGSDDGDDDDNWSDT</sequence>
<dbReference type="Proteomes" id="UP000325577">
    <property type="component" value="Linkage Group LG9"/>
</dbReference>
<keyword evidence="5" id="KW-1185">Reference proteome</keyword>
<name>A0A5J4ZBM8_9ASTE</name>
<organism evidence="4 5">
    <name type="scientific">Nyssa sinensis</name>
    <dbReference type="NCBI Taxonomy" id="561372"/>
    <lineage>
        <taxon>Eukaryota</taxon>
        <taxon>Viridiplantae</taxon>
        <taxon>Streptophyta</taxon>
        <taxon>Embryophyta</taxon>
        <taxon>Tracheophyta</taxon>
        <taxon>Spermatophyta</taxon>
        <taxon>Magnoliopsida</taxon>
        <taxon>eudicotyledons</taxon>
        <taxon>Gunneridae</taxon>
        <taxon>Pentapetalae</taxon>
        <taxon>asterids</taxon>
        <taxon>Cornales</taxon>
        <taxon>Nyssaceae</taxon>
        <taxon>Nyssa</taxon>
    </lineage>
</organism>
<reference evidence="4 5" key="1">
    <citation type="submission" date="2019-09" db="EMBL/GenBank/DDBJ databases">
        <title>A chromosome-level genome assembly of the Chinese tupelo Nyssa sinensis.</title>
        <authorList>
            <person name="Yang X."/>
            <person name="Kang M."/>
            <person name="Yang Y."/>
            <person name="Xiong H."/>
            <person name="Wang M."/>
            <person name="Zhang Z."/>
            <person name="Wang Z."/>
            <person name="Wu H."/>
            <person name="Ma T."/>
            <person name="Liu J."/>
            <person name="Xi Z."/>
        </authorList>
    </citation>
    <scope>NUCLEOTIDE SEQUENCE [LARGE SCALE GENOMIC DNA]</scope>
    <source>
        <strain evidence="4">J267</strain>
        <tissue evidence="4">Leaf</tissue>
    </source>
</reference>
<feature type="compositionally biased region" description="Basic and acidic residues" evidence="3">
    <location>
        <begin position="436"/>
        <end position="448"/>
    </location>
</feature>
<feature type="compositionally biased region" description="Basic and acidic residues" evidence="3">
    <location>
        <begin position="175"/>
        <end position="185"/>
    </location>
</feature>
<feature type="region of interest" description="Disordered" evidence="3">
    <location>
        <begin position="307"/>
        <end position="328"/>
    </location>
</feature>
<dbReference type="GO" id="GO:0030036">
    <property type="term" value="P:actin cytoskeleton organization"/>
    <property type="evidence" value="ECO:0007669"/>
    <property type="project" value="UniProtKB-UniRule"/>
</dbReference>
<comment type="similarity">
    <text evidence="1 2">Belongs to the SCAR/WAVE family.</text>
</comment>
<keyword evidence="2" id="KW-0963">Cytoplasm</keyword>
<evidence type="ECO:0000313" key="5">
    <source>
        <dbReference type="Proteomes" id="UP000325577"/>
    </source>
</evidence>
<feature type="compositionally biased region" description="Polar residues" evidence="3">
    <location>
        <begin position="309"/>
        <end position="326"/>
    </location>
</feature>
<dbReference type="PANTHER" id="PTHR12902">
    <property type="entry name" value="WASP-1"/>
    <property type="match status" value="1"/>
</dbReference>
<dbReference type="InterPro" id="IPR028288">
    <property type="entry name" value="SCAR/WAVE_fam"/>
</dbReference>
<dbReference type="GO" id="GO:0003779">
    <property type="term" value="F:actin binding"/>
    <property type="evidence" value="ECO:0007669"/>
    <property type="project" value="UniProtKB-UniRule"/>
</dbReference>
<proteinExistence type="inferred from homology"/>
<dbReference type="OrthoDB" id="753427at2759"/>
<evidence type="ECO:0000256" key="3">
    <source>
        <dbReference type="SAM" id="MobiDB-lite"/>
    </source>
</evidence>
<dbReference type="GO" id="GO:0034237">
    <property type="term" value="F:protein kinase A regulatory subunit binding"/>
    <property type="evidence" value="ECO:0007669"/>
    <property type="project" value="TreeGrafter"/>
</dbReference>
<feature type="region of interest" description="Disordered" evidence="3">
    <location>
        <begin position="1100"/>
        <end position="1129"/>
    </location>
</feature>
<feature type="compositionally biased region" description="Basic and acidic residues" evidence="3">
    <location>
        <begin position="1102"/>
        <end position="1115"/>
    </location>
</feature>
<feature type="compositionally biased region" description="Basic residues" evidence="3">
    <location>
        <begin position="186"/>
        <end position="197"/>
    </location>
</feature>
<feature type="compositionally biased region" description="Polar residues" evidence="3">
    <location>
        <begin position="683"/>
        <end position="694"/>
    </location>
</feature>
<feature type="region of interest" description="Disordered" evidence="3">
    <location>
        <begin position="426"/>
        <end position="503"/>
    </location>
</feature>
<dbReference type="AlphaFoldDB" id="A0A5J4ZBM8"/>
<evidence type="ECO:0000256" key="2">
    <source>
        <dbReference type="RuleBase" id="RU367034"/>
    </source>
</evidence>
<gene>
    <name evidence="4" type="ORF">F0562_018293</name>
</gene>
<accession>A0A5J4ZBM8</accession>
<dbReference type="Gene3D" id="6.10.280.150">
    <property type="match status" value="2"/>
</dbReference>
<feature type="region of interest" description="Disordered" evidence="3">
    <location>
        <begin position="726"/>
        <end position="756"/>
    </location>
</feature>
<evidence type="ECO:0000313" key="4">
    <source>
        <dbReference type="EMBL" id="KAA8515114.1"/>
    </source>
</evidence>
<feature type="region of interest" description="Disordered" evidence="3">
    <location>
        <begin position="169"/>
        <end position="206"/>
    </location>
</feature>
<feature type="compositionally biased region" description="Polar residues" evidence="3">
    <location>
        <begin position="451"/>
        <end position="468"/>
    </location>
</feature>
<protein>
    <recommendedName>
        <fullName evidence="2">Protein SCAR</fullName>
    </recommendedName>
    <alternativeName>
        <fullName evidence="2">Protein WAVE</fullName>
    </alternativeName>
</protein>
<dbReference type="GO" id="GO:0071933">
    <property type="term" value="F:Arp2/3 complex binding"/>
    <property type="evidence" value="ECO:0007669"/>
    <property type="project" value="TreeGrafter"/>
</dbReference>
<feature type="region of interest" description="Disordered" evidence="3">
    <location>
        <begin position="957"/>
        <end position="976"/>
    </location>
</feature>
<feature type="compositionally biased region" description="Low complexity" evidence="3">
    <location>
        <begin position="522"/>
        <end position="534"/>
    </location>
</feature>
<keyword evidence="2" id="KW-0206">Cytoskeleton</keyword>
<comment type="function">
    <text evidence="2">Involved in regulation of actin and microtubule organization. Part of a WAVE complex that activates the Arp2/3 complex.</text>
</comment>
<feature type="region of interest" description="Disordered" evidence="3">
    <location>
        <begin position="920"/>
        <end position="940"/>
    </location>
</feature>
<dbReference type="EMBL" id="CM018052">
    <property type="protein sequence ID" value="KAA8515114.1"/>
    <property type="molecule type" value="Genomic_DNA"/>
</dbReference>
<dbReference type="GO" id="GO:0005856">
    <property type="term" value="C:cytoskeleton"/>
    <property type="evidence" value="ECO:0007669"/>
    <property type="project" value="UniProtKB-SubCell"/>
</dbReference>
<feature type="region of interest" description="Disordered" evidence="3">
    <location>
        <begin position="522"/>
        <end position="564"/>
    </location>
</feature>
<feature type="region of interest" description="Disordered" evidence="3">
    <location>
        <begin position="648"/>
        <end position="707"/>
    </location>
</feature>
<dbReference type="PANTHER" id="PTHR12902:SF33">
    <property type="entry name" value="PROTEIN SCAR3"/>
    <property type="match status" value="1"/>
</dbReference>
<keyword evidence="2" id="KW-0009">Actin-binding</keyword>